<evidence type="ECO:0000313" key="3">
    <source>
        <dbReference type="Proteomes" id="UP001230504"/>
    </source>
</evidence>
<feature type="region of interest" description="Disordered" evidence="1">
    <location>
        <begin position="52"/>
        <end position="90"/>
    </location>
</feature>
<name>A0AAD8PR70_9PEZI</name>
<protein>
    <submittedName>
        <fullName evidence="2">Uncharacterized protein</fullName>
    </submittedName>
</protein>
<evidence type="ECO:0000256" key="1">
    <source>
        <dbReference type="SAM" id="MobiDB-lite"/>
    </source>
</evidence>
<comment type="caution">
    <text evidence="2">The sequence shown here is derived from an EMBL/GenBank/DDBJ whole genome shotgun (WGS) entry which is preliminary data.</text>
</comment>
<proteinExistence type="predicted"/>
<dbReference type="RefSeq" id="XP_060410282.1">
    <property type="nucleotide sequence ID" value="XM_060558697.1"/>
</dbReference>
<organism evidence="2 3">
    <name type="scientific">Colletotrichum navitas</name>
    <dbReference type="NCBI Taxonomy" id="681940"/>
    <lineage>
        <taxon>Eukaryota</taxon>
        <taxon>Fungi</taxon>
        <taxon>Dikarya</taxon>
        <taxon>Ascomycota</taxon>
        <taxon>Pezizomycotina</taxon>
        <taxon>Sordariomycetes</taxon>
        <taxon>Hypocreomycetidae</taxon>
        <taxon>Glomerellales</taxon>
        <taxon>Glomerellaceae</taxon>
        <taxon>Colletotrichum</taxon>
        <taxon>Colletotrichum graminicola species complex</taxon>
    </lineage>
</organism>
<dbReference type="GeneID" id="85442937"/>
<gene>
    <name evidence="2" type="ORF">LY79DRAFT_564839</name>
</gene>
<accession>A0AAD8PR70</accession>
<sequence>MATSDRDRAHATRRPSCAVCIVGCLGRVSPRHKKTHMRHHWSRAAWGWGSIPIRGAQGSPGSEFPPTGTWDSHCGEGHGESASSSSSHRQREIGVPWLIAHRQSCVTQPARVLQAAQTEKCALSSSAECHRKAHLGSCSPICRPPTRAPSGGGRRHVIYYLVELANASINPAPYVPEGHK</sequence>
<dbReference type="EMBL" id="JAHLJV010000070">
    <property type="protein sequence ID" value="KAK1579131.1"/>
    <property type="molecule type" value="Genomic_DNA"/>
</dbReference>
<evidence type="ECO:0000313" key="2">
    <source>
        <dbReference type="EMBL" id="KAK1579131.1"/>
    </source>
</evidence>
<dbReference type="AlphaFoldDB" id="A0AAD8PR70"/>
<reference evidence="2" key="1">
    <citation type="submission" date="2021-06" db="EMBL/GenBank/DDBJ databases">
        <title>Comparative genomics, transcriptomics and evolutionary studies reveal genomic signatures of adaptation to plant cell wall in hemibiotrophic fungi.</title>
        <authorList>
            <consortium name="DOE Joint Genome Institute"/>
            <person name="Baroncelli R."/>
            <person name="Diaz J.F."/>
            <person name="Benocci T."/>
            <person name="Peng M."/>
            <person name="Battaglia E."/>
            <person name="Haridas S."/>
            <person name="Andreopoulos W."/>
            <person name="Labutti K."/>
            <person name="Pangilinan J."/>
            <person name="Floch G.L."/>
            <person name="Makela M.R."/>
            <person name="Henrissat B."/>
            <person name="Grigoriev I.V."/>
            <person name="Crouch J.A."/>
            <person name="De Vries R.P."/>
            <person name="Sukno S.A."/>
            <person name="Thon M.R."/>
        </authorList>
    </citation>
    <scope>NUCLEOTIDE SEQUENCE</scope>
    <source>
        <strain evidence="2">CBS 125086</strain>
    </source>
</reference>
<keyword evidence="3" id="KW-1185">Reference proteome</keyword>
<dbReference type="Proteomes" id="UP001230504">
    <property type="component" value="Unassembled WGS sequence"/>
</dbReference>